<organism evidence="3">
    <name type="scientific">marine metagenome</name>
    <dbReference type="NCBI Taxonomy" id="408172"/>
    <lineage>
        <taxon>unclassified sequences</taxon>
        <taxon>metagenomes</taxon>
        <taxon>ecological metagenomes</taxon>
    </lineage>
</organism>
<feature type="domain" description="Amidohydrolase-related" evidence="2">
    <location>
        <begin position="108"/>
        <end position="287"/>
    </location>
</feature>
<dbReference type="GO" id="GO:0016787">
    <property type="term" value="F:hydrolase activity"/>
    <property type="evidence" value="ECO:0007669"/>
    <property type="project" value="InterPro"/>
</dbReference>
<keyword evidence="1" id="KW-0456">Lyase</keyword>
<dbReference type="AlphaFoldDB" id="A0A382NZT1"/>
<dbReference type="InterPro" id="IPR006680">
    <property type="entry name" value="Amidohydro-rel"/>
</dbReference>
<name>A0A382NZT1_9ZZZZ</name>
<dbReference type="Pfam" id="PF04909">
    <property type="entry name" value="Amidohydro_2"/>
    <property type="match status" value="1"/>
</dbReference>
<gene>
    <name evidence="3" type="ORF">METZ01_LOCUS319493</name>
</gene>
<sequence>MNDDSRQTIRDLPEITAETDTRDYLSHAARFAQQHEAYELIVDVDAHLQEAQFWPEIIDLLENDVLKQTAQAMLKGRSGMPLSNLAPGQNFQSMAGRVPHQTGPREPTDDPDIAGHRFVQIVRRTMNTMGVDYQVIFPTAMLLLGLSPVDGAELYLARAYNRWLRDTILPEEKRILGLVYLPFNSPEECEKLVKEFSSVPGIIGFSVTSVRHVPVHSPSYMRLYAMIEETGKPLVFHAGPNWNDASFQMLNRFISMHALSFVHYNLIHMTNWIVNAIPERFPKLKTVW</sequence>
<dbReference type="InterPro" id="IPR032465">
    <property type="entry name" value="ACMSD"/>
</dbReference>
<dbReference type="PANTHER" id="PTHR21240">
    <property type="entry name" value="2-AMINO-3-CARBOXYLMUCONATE-6-SEMIALDEHYDE DECARBOXYLASE"/>
    <property type="match status" value="1"/>
</dbReference>
<evidence type="ECO:0000256" key="1">
    <source>
        <dbReference type="ARBA" id="ARBA00023239"/>
    </source>
</evidence>
<reference evidence="3" key="1">
    <citation type="submission" date="2018-05" db="EMBL/GenBank/DDBJ databases">
        <authorList>
            <person name="Lanie J.A."/>
            <person name="Ng W.-L."/>
            <person name="Kazmierczak K.M."/>
            <person name="Andrzejewski T.M."/>
            <person name="Davidsen T.M."/>
            <person name="Wayne K.J."/>
            <person name="Tettelin H."/>
            <person name="Glass J.I."/>
            <person name="Rusch D."/>
            <person name="Podicherti R."/>
            <person name="Tsui H.-C.T."/>
            <person name="Winkler M.E."/>
        </authorList>
    </citation>
    <scope>NUCLEOTIDE SEQUENCE</scope>
</reference>
<dbReference type="EMBL" id="UINC01103897">
    <property type="protein sequence ID" value="SVC66639.1"/>
    <property type="molecule type" value="Genomic_DNA"/>
</dbReference>
<proteinExistence type="predicted"/>
<evidence type="ECO:0000313" key="3">
    <source>
        <dbReference type="EMBL" id="SVC66639.1"/>
    </source>
</evidence>
<protein>
    <recommendedName>
        <fullName evidence="2">Amidohydrolase-related domain-containing protein</fullName>
    </recommendedName>
</protein>
<dbReference type="Gene3D" id="3.20.20.140">
    <property type="entry name" value="Metal-dependent hydrolases"/>
    <property type="match status" value="1"/>
</dbReference>
<evidence type="ECO:0000259" key="2">
    <source>
        <dbReference type="Pfam" id="PF04909"/>
    </source>
</evidence>
<accession>A0A382NZT1</accession>
<dbReference type="InterPro" id="IPR032466">
    <property type="entry name" value="Metal_Hydrolase"/>
</dbReference>
<feature type="non-terminal residue" evidence="3">
    <location>
        <position position="288"/>
    </location>
</feature>
<dbReference type="SUPFAM" id="SSF51556">
    <property type="entry name" value="Metallo-dependent hydrolases"/>
    <property type="match status" value="1"/>
</dbReference>
<dbReference type="GO" id="GO:0016831">
    <property type="term" value="F:carboxy-lyase activity"/>
    <property type="evidence" value="ECO:0007669"/>
    <property type="project" value="InterPro"/>
</dbReference>